<evidence type="ECO:0000256" key="1">
    <source>
        <dbReference type="ARBA" id="ARBA00006756"/>
    </source>
</evidence>
<accession>A0A8M2BK98</accession>
<evidence type="ECO:0000256" key="2">
    <source>
        <dbReference type="ARBA" id="ARBA00022448"/>
    </source>
</evidence>
<dbReference type="ZFIN" id="ZDB-GENE-040426-2752">
    <property type="gene designation" value="exoc7"/>
</dbReference>
<dbReference type="AlphaFoldDB" id="U3JAN6"/>
<dbReference type="ExpressionAtlas" id="U3JAN6">
    <property type="expression patterns" value="baseline"/>
</dbReference>
<evidence type="ECO:0000313" key="10">
    <source>
        <dbReference type="Proteomes" id="UP000000437"/>
    </source>
</evidence>
<name>U3JAN6_DANRE</name>
<dbReference type="InterPro" id="IPR016159">
    <property type="entry name" value="Cullin_repeat-like_dom_sf"/>
</dbReference>
<dbReference type="PANTHER" id="PTHR12542:SF41">
    <property type="entry name" value="EXOCYST COMPLEX COMPONENT 7"/>
    <property type="match status" value="1"/>
</dbReference>
<dbReference type="OrthoDB" id="1922221at2759"/>
<gene>
    <name evidence="9 11 12" type="primary">exoc7</name>
    <name evidence="11" type="synonym">zgc:56575</name>
</gene>
<evidence type="ECO:0000256" key="4">
    <source>
        <dbReference type="ARBA" id="ARBA00026169"/>
    </source>
</evidence>
<dbReference type="GO" id="GO:0021537">
    <property type="term" value="P:telencephalon development"/>
    <property type="evidence" value="ECO:0000315"/>
    <property type="project" value="ZFIN"/>
</dbReference>
<dbReference type="Gene3D" id="1.20.1280.170">
    <property type="entry name" value="Exocyst complex component Exo70"/>
    <property type="match status" value="1"/>
</dbReference>
<keyword evidence="3 5" id="KW-0268">Exocytosis</keyword>
<organism evidence="9">
    <name type="scientific">Danio rerio</name>
    <name type="common">Zebrafish</name>
    <name type="synonym">Brachydanio rerio</name>
    <dbReference type="NCBI Taxonomy" id="7955"/>
    <lineage>
        <taxon>Eukaryota</taxon>
        <taxon>Metazoa</taxon>
        <taxon>Chordata</taxon>
        <taxon>Craniata</taxon>
        <taxon>Vertebrata</taxon>
        <taxon>Euteleostomi</taxon>
        <taxon>Actinopterygii</taxon>
        <taxon>Neopterygii</taxon>
        <taxon>Teleostei</taxon>
        <taxon>Ostariophysi</taxon>
        <taxon>Cypriniformes</taxon>
        <taxon>Danionidae</taxon>
        <taxon>Danioninae</taxon>
        <taxon>Danio</taxon>
    </lineage>
</organism>
<dbReference type="InterPro" id="IPR004140">
    <property type="entry name" value="Exo70"/>
</dbReference>
<reference evidence="11" key="3">
    <citation type="submission" date="2025-04" db="UniProtKB">
        <authorList>
            <consortium name="RefSeq"/>
        </authorList>
    </citation>
    <scope>IDENTIFICATION</scope>
    <source>
        <strain evidence="11">Tuebingen</strain>
    </source>
</reference>
<dbReference type="GO" id="GO:0000145">
    <property type="term" value="C:exocyst"/>
    <property type="evidence" value="ECO:0007669"/>
    <property type="project" value="InterPro"/>
</dbReference>
<evidence type="ECO:0000256" key="6">
    <source>
        <dbReference type="SAM" id="Coils"/>
    </source>
</evidence>
<dbReference type="GO" id="GO:0006887">
    <property type="term" value="P:exocytosis"/>
    <property type="evidence" value="ECO:0007669"/>
    <property type="project" value="UniProtKB-KW"/>
</dbReference>
<dbReference type="Bgee" id="ENSDARG00000087229">
    <property type="expression patterns" value="Expressed in testis and 28 other cell types or tissues"/>
</dbReference>
<dbReference type="AGR" id="ZFIN:ZDB-GENE-040426-2752"/>
<dbReference type="Ensembl" id="ENSDART00000153445.3">
    <property type="protein sequence ID" value="ENSDARP00000127304.1"/>
    <property type="gene ID" value="ENSDARG00000087229.5"/>
</dbReference>
<evidence type="ECO:0000313" key="9">
    <source>
        <dbReference type="Ensembl" id="ENSDARP00000127304"/>
    </source>
</evidence>
<dbReference type="CTD" id="23265"/>
<dbReference type="GeneID" id="406723"/>
<feature type="region of interest" description="Disordered" evidence="7">
    <location>
        <begin position="245"/>
        <end position="269"/>
    </location>
</feature>
<protein>
    <recommendedName>
        <fullName evidence="4 5">Exocyst complex component 7</fullName>
    </recommendedName>
    <alternativeName>
        <fullName evidence="5">Exocyst complex component Exo70</fullName>
    </alternativeName>
</protein>
<evidence type="ECO:0000256" key="5">
    <source>
        <dbReference type="RuleBase" id="RU365026"/>
    </source>
</evidence>
<evidence type="ECO:0000259" key="8">
    <source>
        <dbReference type="Pfam" id="PF03081"/>
    </source>
</evidence>
<dbReference type="Pfam" id="PF03081">
    <property type="entry name" value="Exo70_C"/>
    <property type="match status" value="1"/>
</dbReference>
<feature type="domain" description="Exocyst complex subunit Exo70 C-terminal" evidence="8">
    <location>
        <begin position="282"/>
        <end position="645"/>
    </location>
</feature>
<keyword evidence="5" id="KW-0653">Protein transport</keyword>
<dbReference type="Pfam" id="PF20669">
    <property type="entry name" value="Exo70_N"/>
    <property type="match status" value="1"/>
</dbReference>
<dbReference type="EMBL" id="FP102121">
    <property type="status" value="NOT_ANNOTATED_CDS"/>
    <property type="molecule type" value="Genomic_DNA"/>
</dbReference>
<dbReference type="SUPFAM" id="SSF74788">
    <property type="entry name" value="Cullin repeat-like"/>
    <property type="match status" value="1"/>
</dbReference>
<accession>U3JAN6</accession>
<dbReference type="GO" id="GO:0015031">
    <property type="term" value="P:protein transport"/>
    <property type="evidence" value="ECO:0007669"/>
    <property type="project" value="UniProtKB-KW"/>
</dbReference>
<proteinExistence type="inferred from homology"/>
<dbReference type="RefSeq" id="XP_005173039.1">
    <property type="nucleotide sequence ID" value="XM_005172982.5"/>
</dbReference>
<keyword evidence="10" id="KW-1185">Reference proteome</keyword>
<evidence type="ECO:0000256" key="3">
    <source>
        <dbReference type="ARBA" id="ARBA00022483"/>
    </source>
</evidence>
<feature type="coiled-coil region" evidence="6">
    <location>
        <begin position="4"/>
        <end position="31"/>
    </location>
</feature>
<keyword evidence="2 5" id="KW-0813">Transport</keyword>
<dbReference type="GO" id="GO:0005546">
    <property type="term" value="F:phosphatidylinositol-4,5-bisphosphate binding"/>
    <property type="evidence" value="ECO:0007669"/>
    <property type="project" value="InterPro"/>
</dbReference>
<evidence type="ECO:0000313" key="11">
    <source>
        <dbReference type="RefSeq" id="XP_005173039.1"/>
    </source>
</evidence>
<dbReference type="PANTHER" id="PTHR12542">
    <property type="entry name" value="EXOCYST COMPLEX PROTEIN EXO70"/>
    <property type="match status" value="1"/>
</dbReference>
<comment type="similarity">
    <text evidence="1 5">Belongs to the EXO70 family.</text>
</comment>
<comment type="function">
    <text evidence="5">Component of the exocyst complex involved in the docking of exocytic vesicles with fusion sites on the plasma membrane.</text>
</comment>
<sequence length="652" mass="74706">MIPTEDASARKREIEEKLKQEQETLSFIRESLEKSDQLTKGMVSILSSFESRLMQLENSIIPVHKQTENLQRLQENVDKTLSNMDHVISYYHVAKDTDKIIREGPAGRLYEYLACIAKIQKAVEYFQDNNPDSPELNTVKARFEKGKELLEAEFRSLLTRYSKPVPPVLILDAIGGDEDMEVQEEVTLEHLPEAVLQDIICISAWLVEYGRNQDFMNVYFQVRSSQLDRSIKGLKEHFRKNSATSAIHSPAVQTKRKETPTKKAPKRPGKDDVLDIEIDSYIHCISAFVKLAQSEYALLTEIIPEHHQKKTFDSLIQEALDNLMLEGDNIVSAARRAIMRHDYSAVLTIFPILRHLKQTKPDFDATLQGTAASTKNKLPALITSMETIGAKALEEFADSIKNDPDKEYNMPKDGTVHELTSNAILFLQQLLDFQETAGAMLASQESSSSASSYSSEFSRKLLSTYIYKVLGNLQLNLSNKAKVYEDPALRAIFLHNNYNYILKSLEKSELIQLVAVTVKKVESSYRELIEQEIQNYQRSWLRVTEHLAERNIPDFQPGAKLKDKERQIIKDKFKGFNDGLEELCKIQKGWAVPDKEQRDTIRHAQKRVVSLTYKAFLQRCANISFTKNPEKYHRYSPEQVEDMIDRLFDTSA</sequence>
<keyword evidence="6" id="KW-0175">Coiled coil</keyword>
<dbReference type="GeneTree" id="ENSGT00390000003595"/>
<reference evidence="9 10" key="1">
    <citation type="journal article" date="2013" name="Nature">
        <title>The zebrafish reference genome sequence and its relationship to the human genome.</title>
        <authorList>
            <consortium name="Genome Reference Consortium Zebrafish"/>
            <person name="Howe K."/>
            <person name="Clark M.D."/>
            <person name="Torroja C.F."/>
            <person name="Torrance J."/>
            <person name="Berthelot C."/>
            <person name="Muffato M."/>
            <person name="Collins J.E."/>
            <person name="Humphray S."/>
            <person name="McLaren K."/>
            <person name="Matthews L."/>
            <person name="McLaren S."/>
            <person name="Sealy I."/>
            <person name="Caccamo M."/>
            <person name="Churcher C."/>
            <person name="Scott C."/>
            <person name="Barrett J.C."/>
            <person name="Koch R."/>
            <person name="Rauch G.J."/>
            <person name="White S."/>
            <person name="Chow W."/>
            <person name="Kilian B."/>
            <person name="Quintais L.T."/>
            <person name="Guerra-Assuncao J.A."/>
            <person name="Zhou Y."/>
            <person name="Gu Y."/>
            <person name="Yen J."/>
            <person name="Vogel J.H."/>
            <person name="Eyre T."/>
            <person name="Redmond S."/>
            <person name="Banerjee R."/>
            <person name="Chi J."/>
            <person name="Fu B."/>
            <person name="Langley E."/>
            <person name="Maguire S.F."/>
            <person name="Laird G.K."/>
            <person name="Lloyd D."/>
            <person name="Kenyon E."/>
            <person name="Donaldson S."/>
            <person name="Sehra H."/>
            <person name="Almeida-King J."/>
            <person name="Loveland J."/>
            <person name="Trevanion S."/>
            <person name="Jones M."/>
            <person name="Quail M."/>
            <person name="Willey D."/>
            <person name="Hunt A."/>
            <person name="Burton J."/>
            <person name="Sims S."/>
            <person name="McLay K."/>
            <person name="Plumb B."/>
            <person name="Davis J."/>
            <person name="Clee C."/>
            <person name="Oliver K."/>
            <person name="Clark R."/>
            <person name="Riddle C."/>
            <person name="Elliot D."/>
            <person name="Eliott D."/>
            <person name="Threadgold G."/>
            <person name="Harden G."/>
            <person name="Ware D."/>
            <person name="Begum S."/>
            <person name="Mortimore B."/>
            <person name="Mortimer B."/>
            <person name="Kerry G."/>
            <person name="Heath P."/>
            <person name="Phillimore B."/>
            <person name="Tracey A."/>
            <person name="Corby N."/>
            <person name="Dunn M."/>
            <person name="Johnson C."/>
            <person name="Wood J."/>
            <person name="Clark S."/>
            <person name="Pelan S."/>
            <person name="Griffiths G."/>
            <person name="Smith M."/>
            <person name="Glithero R."/>
            <person name="Howden P."/>
            <person name="Barker N."/>
            <person name="Lloyd C."/>
            <person name="Stevens C."/>
            <person name="Harley J."/>
            <person name="Holt K."/>
            <person name="Panagiotidis G."/>
            <person name="Lovell J."/>
            <person name="Beasley H."/>
            <person name="Henderson C."/>
            <person name="Gordon D."/>
            <person name="Auger K."/>
            <person name="Wright D."/>
            <person name="Collins J."/>
            <person name="Raisen C."/>
            <person name="Dyer L."/>
            <person name="Leung K."/>
            <person name="Robertson L."/>
            <person name="Ambridge K."/>
            <person name="Leongamornlert D."/>
            <person name="McGuire S."/>
            <person name="Gilderthorp R."/>
            <person name="Griffiths C."/>
            <person name="Manthravadi D."/>
            <person name="Nichol S."/>
            <person name="Barker G."/>
            <person name="Whitehead S."/>
            <person name="Kay M."/>
            <person name="Brown J."/>
            <person name="Murnane C."/>
            <person name="Gray E."/>
            <person name="Humphries M."/>
            <person name="Sycamore N."/>
            <person name="Barker D."/>
            <person name="Saunders D."/>
            <person name="Wallis J."/>
            <person name="Babbage A."/>
            <person name="Hammond S."/>
            <person name="Mashreghi-Mohammadi M."/>
            <person name="Barr L."/>
            <person name="Martin S."/>
            <person name="Wray P."/>
            <person name="Ellington A."/>
            <person name="Matthews N."/>
            <person name="Ellwood M."/>
            <person name="Woodmansey R."/>
            <person name="Clark G."/>
            <person name="Cooper J."/>
            <person name="Cooper J."/>
            <person name="Tromans A."/>
            <person name="Grafham D."/>
            <person name="Skuce C."/>
            <person name="Pandian R."/>
            <person name="Andrews R."/>
            <person name="Harrison E."/>
            <person name="Kimberley A."/>
            <person name="Garnett J."/>
            <person name="Fosker N."/>
            <person name="Hall R."/>
            <person name="Garner P."/>
            <person name="Kelly D."/>
            <person name="Bird C."/>
            <person name="Palmer S."/>
            <person name="Gehring I."/>
            <person name="Berger A."/>
            <person name="Dooley C.M."/>
            <person name="Ersan-Urun Z."/>
            <person name="Eser C."/>
            <person name="Geiger H."/>
            <person name="Geisler M."/>
            <person name="Karotki L."/>
            <person name="Kirn A."/>
            <person name="Konantz J."/>
            <person name="Konantz M."/>
            <person name="Oberlander M."/>
            <person name="Rudolph-Geiger S."/>
            <person name="Teucke M."/>
            <person name="Lanz C."/>
            <person name="Raddatz G."/>
            <person name="Osoegawa K."/>
            <person name="Zhu B."/>
            <person name="Rapp A."/>
            <person name="Widaa S."/>
            <person name="Langford C."/>
            <person name="Yang F."/>
            <person name="Schuster S.C."/>
            <person name="Carter N.P."/>
            <person name="Harrow J."/>
            <person name="Ning Z."/>
            <person name="Herrero J."/>
            <person name="Searle S.M."/>
            <person name="Enright A."/>
            <person name="Geisler R."/>
            <person name="Plasterk R.H."/>
            <person name="Lee C."/>
            <person name="Westerfield M."/>
            <person name="de Jong P.J."/>
            <person name="Zon L.I."/>
            <person name="Postlethwait J.H."/>
            <person name="Nusslein-Volhard C."/>
            <person name="Hubbard T.J."/>
            <person name="Roest Crollius H."/>
            <person name="Rogers J."/>
            <person name="Stemple D.L."/>
        </authorList>
    </citation>
    <scope>NUCLEOTIDE SEQUENCE [LARGE SCALE GENOMIC DNA]</scope>
    <source>
        <strain evidence="9">Tuebingen</strain>
    </source>
</reference>
<dbReference type="InterPro" id="IPR046364">
    <property type="entry name" value="Exo70_C"/>
</dbReference>
<reference evidence="9" key="2">
    <citation type="submission" date="2013-09" db="UniProtKB">
        <authorList>
            <consortium name="Ensembl"/>
        </authorList>
    </citation>
    <scope>IDENTIFICATION</scope>
    <source>
        <strain evidence="9">Tuebingen</strain>
    </source>
</reference>
<dbReference type="Proteomes" id="UP000000437">
    <property type="component" value="Chromosome 12"/>
</dbReference>
<evidence type="ECO:0000313" key="12">
    <source>
        <dbReference type="ZFIN" id="ZDB-GENE-040426-2752"/>
    </source>
</evidence>
<evidence type="ECO:0000256" key="7">
    <source>
        <dbReference type="SAM" id="MobiDB-lite"/>
    </source>
</evidence>